<dbReference type="EMBL" id="CDMZ01001975">
    <property type="protein sequence ID" value="CEM40013.1"/>
    <property type="molecule type" value="Genomic_DNA"/>
</dbReference>
<feature type="compositionally biased region" description="Low complexity" evidence="1">
    <location>
        <begin position="86"/>
        <end position="95"/>
    </location>
</feature>
<protein>
    <submittedName>
        <fullName evidence="2">Uncharacterized protein</fullName>
    </submittedName>
</protein>
<evidence type="ECO:0000256" key="1">
    <source>
        <dbReference type="SAM" id="MobiDB-lite"/>
    </source>
</evidence>
<dbReference type="VEuPathDB" id="CryptoDB:Cvel_25077"/>
<name>A0A0G4H8E1_9ALVE</name>
<gene>
    <name evidence="2" type="ORF">Cvel_25077</name>
</gene>
<feature type="region of interest" description="Disordered" evidence="1">
    <location>
        <begin position="1"/>
        <end position="20"/>
    </location>
</feature>
<dbReference type="AlphaFoldDB" id="A0A0G4H8E1"/>
<accession>A0A0G4H8E1</accession>
<evidence type="ECO:0000313" key="2">
    <source>
        <dbReference type="EMBL" id="CEM40013.1"/>
    </source>
</evidence>
<feature type="region of interest" description="Disordered" evidence="1">
    <location>
        <begin position="54"/>
        <end position="103"/>
    </location>
</feature>
<organism evidence="2">
    <name type="scientific">Chromera velia CCMP2878</name>
    <dbReference type="NCBI Taxonomy" id="1169474"/>
    <lineage>
        <taxon>Eukaryota</taxon>
        <taxon>Sar</taxon>
        <taxon>Alveolata</taxon>
        <taxon>Colpodellida</taxon>
        <taxon>Chromeraceae</taxon>
        <taxon>Chromera</taxon>
    </lineage>
</organism>
<proteinExistence type="predicted"/>
<sequence length="186" mass="20973">MQVFDTNWRPPVGRGPLPTPVLRVTPKVFDTNWRPPVGRRPLPMPVPRVTPKIAFHEGTGSAGGSPVQGALKKPKPDKPNKPNKPNKPLIFLNKPRSSGETAERPIRNWLDVAALMQRADLTDGEKVDRLVKCLKEKKDMELIQAWFTNLLEVHVVCGCCFFFLASSPQEDSSPLLLYYLHDQNTW</sequence>
<reference evidence="2" key="1">
    <citation type="submission" date="2014-11" db="EMBL/GenBank/DDBJ databases">
        <authorList>
            <person name="Otto D Thomas"/>
            <person name="Naeem Raeece"/>
        </authorList>
    </citation>
    <scope>NUCLEOTIDE SEQUENCE</scope>
</reference>